<gene>
    <name evidence="6" type="ORF">ACFQ2N_12550</name>
</gene>
<evidence type="ECO:0000256" key="2">
    <source>
        <dbReference type="ARBA" id="ARBA00022679"/>
    </source>
</evidence>
<organism evidence="6 7">
    <name type="scientific">Pseudoxanthomonas kaohsiungensis</name>
    <dbReference type="NCBI Taxonomy" id="283923"/>
    <lineage>
        <taxon>Bacteria</taxon>
        <taxon>Pseudomonadati</taxon>
        <taxon>Pseudomonadota</taxon>
        <taxon>Gammaproteobacteria</taxon>
        <taxon>Lysobacterales</taxon>
        <taxon>Lysobacteraceae</taxon>
        <taxon>Pseudoxanthomonas</taxon>
    </lineage>
</organism>
<dbReference type="GO" id="GO:0008168">
    <property type="term" value="F:methyltransferase activity"/>
    <property type="evidence" value="ECO:0007669"/>
    <property type="project" value="UniProtKB-KW"/>
</dbReference>
<dbReference type="Gene3D" id="3.40.50.150">
    <property type="entry name" value="Vaccinia Virus protein VP39"/>
    <property type="match status" value="1"/>
</dbReference>
<dbReference type="PROSITE" id="PS51679">
    <property type="entry name" value="SAM_MT_C5"/>
    <property type="match status" value="1"/>
</dbReference>
<dbReference type="EMBL" id="JBHTKN010000008">
    <property type="protein sequence ID" value="MFD1043175.1"/>
    <property type="molecule type" value="Genomic_DNA"/>
</dbReference>
<keyword evidence="3" id="KW-0680">Restriction system</keyword>
<comment type="similarity">
    <text evidence="5">Belongs to the class I-like SAM-binding methyltransferase superfamily. C5-methyltransferase family.</text>
</comment>
<dbReference type="RefSeq" id="WP_162377098.1">
    <property type="nucleotide sequence ID" value="NZ_JBHTKN010000008.1"/>
</dbReference>
<comment type="catalytic activity">
    <reaction evidence="4">
        <text>a 2'-deoxycytidine in DNA + S-adenosyl-L-methionine = a 5-methyl-2'-deoxycytidine in DNA + S-adenosyl-L-homocysteine + H(+)</text>
        <dbReference type="Rhea" id="RHEA:13681"/>
        <dbReference type="Rhea" id="RHEA-COMP:11369"/>
        <dbReference type="Rhea" id="RHEA-COMP:11370"/>
        <dbReference type="ChEBI" id="CHEBI:15378"/>
        <dbReference type="ChEBI" id="CHEBI:57856"/>
        <dbReference type="ChEBI" id="CHEBI:59789"/>
        <dbReference type="ChEBI" id="CHEBI:85452"/>
        <dbReference type="ChEBI" id="CHEBI:85454"/>
        <dbReference type="EC" id="2.1.1.37"/>
    </reaction>
</comment>
<keyword evidence="1 5" id="KW-0489">Methyltransferase</keyword>
<feature type="active site" evidence="5">
    <location>
        <position position="235"/>
    </location>
</feature>
<accession>A0ABW3LZ51</accession>
<evidence type="ECO:0000256" key="1">
    <source>
        <dbReference type="ARBA" id="ARBA00022603"/>
    </source>
</evidence>
<reference evidence="7" key="1">
    <citation type="journal article" date="2019" name="Int. J. Syst. Evol. Microbiol.">
        <title>The Global Catalogue of Microorganisms (GCM) 10K type strain sequencing project: providing services to taxonomists for standard genome sequencing and annotation.</title>
        <authorList>
            <consortium name="The Broad Institute Genomics Platform"/>
            <consortium name="The Broad Institute Genome Sequencing Center for Infectious Disease"/>
            <person name="Wu L."/>
            <person name="Ma J."/>
        </authorList>
    </citation>
    <scope>NUCLEOTIDE SEQUENCE [LARGE SCALE GENOMIC DNA]</scope>
    <source>
        <strain evidence="7">CCUG 55854</strain>
    </source>
</reference>
<sequence length="510" mass="56152">MQIRRIRTLIDPSERPTGPRRVGAHAQVSYTRLGQNRGNPRLWLEGLRLNRCGFKPGERFRVELDLVNRQVRLKLDPNGDRTVSQRQRQVEDGEVRRTPIIDVTGGALAEVLGEGTRVRATLAAGEIVFDLHPVELAIEARERRTREHVAQGFLTEGTLCAGAGVSTLALHDGIKAQGLESRVDWIVDRDHRYLEIAAVNNPAITADTRLYEAALEELEPQLLGSQDIVGLSLPCTAHSKAGKAKRKLDNPEDHPTDALAVYGALRIIDAVNPSVIVSENVADARGSATYSIFMSYLNAQGYVMYEALLDNEQAGSLENRTRWWLIGISRGLAEGFDIESVPTYARQYASLDQALEDIGEDDPRWRAYEYLADKALRDAAAGKNFKPNVVDASATEVNGLTRGYARVRQTDVRLGRDDGLQRLLTPVEHARAKGIPDYLVNGFPVSVAHEALGQSILFNHAKGLGEAIGAHLRDLPVVGQLPLKPVAPAKPIVEPAELDEHEEPESSFRP</sequence>
<dbReference type="InterPro" id="IPR001525">
    <property type="entry name" value="C5_MeTfrase"/>
</dbReference>
<dbReference type="InterPro" id="IPR029063">
    <property type="entry name" value="SAM-dependent_MTases_sf"/>
</dbReference>
<protein>
    <submittedName>
        <fullName evidence="6">DNA cytosine methyltransferase</fullName>
    </submittedName>
</protein>
<keyword evidence="2 5" id="KW-0808">Transferase</keyword>
<evidence type="ECO:0000313" key="6">
    <source>
        <dbReference type="EMBL" id="MFD1043175.1"/>
    </source>
</evidence>
<dbReference type="Proteomes" id="UP001597033">
    <property type="component" value="Unassembled WGS sequence"/>
</dbReference>
<keyword evidence="7" id="KW-1185">Reference proteome</keyword>
<evidence type="ECO:0000313" key="7">
    <source>
        <dbReference type="Proteomes" id="UP001597033"/>
    </source>
</evidence>
<name>A0ABW3LZ51_9GAMM</name>
<dbReference type="GO" id="GO:0032259">
    <property type="term" value="P:methylation"/>
    <property type="evidence" value="ECO:0007669"/>
    <property type="project" value="UniProtKB-KW"/>
</dbReference>
<comment type="caution">
    <text evidence="6">The sequence shown here is derived from an EMBL/GenBank/DDBJ whole genome shotgun (WGS) entry which is preliminary data.</text>
</comment>
<evidence type="ECO:0000256" key="3">
    <source>
        <dbReference type="ARBA" id="ARBA00022747"/>
    </source>
</evidence>
<evidence type="ECO:0000256" key="4">
    <source>
        <dbReference type="ARBA" id="ARBA00047422"/>
    </source>
</evidence>
<evidence type="ECO:0000256" key="5">
    <source>
        <dbReference type="PROSITE-ProRule" id="PRU01016"/>
    </source>
</evidence>
<dbReference type="Pfam" id="PF00145">
    <property type="entry name" value="DNA_methylase"/>
    <property type="match status" value="1"/>
</dbReference>
<proteinExistence type="inferred from homology"/>
<dbReference type="SUPFAM" id="SSF53335">
    <property type="entry name" value="S-adenosyl-L-methionine-dependent methyltransferases"/>
    <property type="match status" value="1"/>
</dbReference>
<keyword evidence="5" id="KW-0949">S-adenosyl-L-methionine</keyword>